<keyword evidence="6" id="KW-1185">Reference proteome</keyword>
<evidence type="ECO:0000256" key="3">
    <source>
        <dbReference type="ARBA" id="ARBA00022801"/>
    </source>
</evidence>
<dbReference type="PANTHER" id="PTHR33022:SF26">
    <property type="entry name" value="UBIQUITIN-LIKE PROTEASE FAMILY PROFILE DOMAIN-CONTAINING PROTEIN"/>
    <property type="match status" value="1"/>
</dbReference>
<dbReference type="GO" id="GO:0006508">
    <property type="term" value="P:proteolysis"/>
    <property type="evidence" value="ECO:0007669"/>
    <property type="project" value="UniProtKB-KW"/>
</dbReference>
<feature type="domain" description="Ubiquitin-like protease family profile" evidence="4">
    <location>
        <begin position="4"/>
        <end position="53"/>
    </location>
</feature>
<protein>
    <recommendedName>
        <fullName evidence="4">Ubiquitin-like protease family profile domain-containing protein</fullName>
    </recommendedName>
</protein>
<dbReference type="Pfam" id="PF02902">
    <property type="entry name" value="Peptidase_C48"/>
    <property type="match status" value="1"/>
</dbReference>
<dbReference type="Proteomes" id="UP000222542">
    <property type="component" value="Unassembled WGS sequence"/>
</dbReference>
<accession>A0A2G2YJA1</accession>
<dbReference type="GO" id="GO:0008234">
    <property type="term" value="F:cysteine-type peptidase activity"/>
    <property type="evidence" value="ECO:0007669"/>
    <property type="project" value="InterPro"/>
</dbReference>
<dbReference type="EMBL" id="AYRZ02000010">
    <property type="protein sequence ID" value="PHT69818.1"/>
    <property type="molecule type" value="Genomic_DNA"/>
</dbReference>
<evidence type="ECO:0000256" key="1">
    <source>
        <dbReference type="ARBA" id="ARBA00005234"/>
    </source>
</evidence>
<evidence type="ECO:0000256" key="2">
    <source>
        <dbReference type="ARBA" id="ARBA00022670"/>
    </source>
</evidence>
<sequence length="92" mass="10484">MFDVLFQENLPQQLNGSLDCGVYMVTYAECLSYGHKILATEFDPNALRTRYAATLWDYGTRKQELNAHSDVEAPLRPPRQSRITSVAEVFDV</sequence>
<proteinExistence type="inferred from homology"/>
<evidence type="ECO:0000259" key="4">
    <source>
        <dbReference type="Pfam" id="PF02902"/>
    </source>
</evidence>
<dbReference type="Gene3D" id="3.40.395.10">
    <property type="entry name" value="Adenoviral Proteinase, Chain A"/>
    <property type="match status" value="1"/>
</dbReference>
<keyword evidence="3" id="KW-0378">Hydrolase</keyword>
<organism evidence="5 6">
    <name type="scientific">Capsicum annuum</name>
    <name type="common">Capsicum pepper</name>
    <dbReference type="NCBI Taxonomy" id="4072"/>
    <lineage>
        <taxon>Eukaryota</taxon>
        <taxon>Viridiplantae</taxon>
        <taxon>Streptophyta</taxon>
        <taxon>Embryophyta</taxon>
        <taxon>Tracheophyta</taxon>
        <taxon>Spermatophyta</taxon>
        <taxon>Magnoliopsida</taxon>
        <taxon>eudicotyledons</taxon>
        <taxon>Gunneridae</taxon>
        <taxon>Pentapetalae</taxon>
        <taxon>asterids</taxon>
        <taxon>lamiids</taxon>
        <taxon>Solanales</taxon>
        <taxon>Solanaceae</taxon>
        <taxon>Solanoideae</taxon>
        <taxon>Capsiceae</taxon>
        <taxon>Capsicum</taxon>
    </lineage>
</organism>
<dbReference type="InterPro" id="IPR003653">
    <property type="entry name" value="Peptidase_C48_C"/>
</dbReference>
<name>A0A2G2YJA1_CAPAN</name>
<comment type="similarity">
    <text evidence="1">Belongs to the peptidase C48 family.</text>
</comment>
<dbReference type="InterPro" id="IPR038765">
    <property type="entry name" value="Papain-like_cys_pep_sf"/>
</dbReference>
<dbReference type="Gramene" id="PHT69818">
    <property type="protein sequence ID" value="PHT69818"/>
    <property type="gene ID" value="T459_24922"/>
</dbReference>
<gene>
    <name evidence="5" type="ORF">T459_24922</name>
</gene>
<comment type="caution">
    <text evidence="5">The sequence shown here is derived from an EMBL/GenBank/DDBJ whole genome shotgun (WGS) entry which is preliminary data.</text>
</comment>
<dbReference type="PANTHER" id="PTHR33022">
    <property type="entry name" value="DUF1985 DOMAIN-CONTAINING PROTEIN"/>
    <property type="match status" value="1"/>
</dbReference>
<dbReference type="SUPFAM" id="SSF54001">
    <property type="entry name" value="Cysteine proteinases"/>
    <property type="match status" value="1"/>
</dbReference>
<reference evidence="5 6" key="1">
    <citation type="journal article" date="2014" name="Nat. Genet.">
        <title>Genome sequence of the hot pepper provides insights into the evolution of pungency in Capsicum species.</title>
        <authorList>
            <person name="Kim S."/>
            <person name="Park M."/>
            <person name="Yeom S.I."/>
            <person name="Kim Y.M."/>
            <person name="Lee J.M."/>
            <person name="Lee H.A."/>
            <person name="Seo E."/>
            <person name="Choi J."/>
            <person name="Cheong K."/>
            <person name="Kim K.T."/>
            <person name="Jung K."/>
            <person name="Lee G.W."/>
            <person name="Oh S.K."/>
            <person name="Bae C."/>
            <person name="Kim S.B."/>
            <person name="Lee H.Y."/>
            <person name="Kim S.Y."/>
            <person name="Kim M.S."/>
            <person name="Kang B.C."/>
            <person name="Jo Y.D."/>
            <person name="Yang H.B."/>
            <person name="Jeong H.J."/>
            <person name="Kang W.H."/>
            <person name="Kwon J.K."/>
            <person name="Shin C."/>
            <person name="Lim J.Y."/>
            <person name="Park J.H."/>
            <person name="Huh J.H."/>
            <person name="Kim J.S."/>
            <person name="Kim B.D."/>
            <person name="Cohen O."/>
            <person name="Paran I."/>
            <person name="Suh M.C."/>
            <person name="Lee S.B."/>
            <person name="Kim Y.K."/>
            <person name="Shin Y."/>
            <person name="Noh S.J."/>
            <person name="Park J."/>
            <person name="Seo Y.S."/>
            <person name="Kwon S.Y."/>
            <person name="Kim H.A."/>
            <person name="Park J.M."/>
            <person name="Kim H.J."/>
            <person name="Choi S.B."/>
            <person name="Bosland P.W."/>
            <person name="Reeves G."/>
            <person name="Jo S.H."/>
            <person name="Lee B.W."/>
            <person name="Cho H.T."/>
            <person name="Choi H.S."/>
            <person name="Lee M.S."/>
            <person name="Yu Y."/>
            <person name="Do Choi Y."/>
            <person name="Park B.S."/>
            <person name="van Deynze A."/>
            <person name="Ashrafi H."/>
            <person name="Hill T."/>
            <person name="Kim W.T."/>
            <person name="Pai H.S."/>
            <person name="Ahn H.K."/>
            <person name="Yeam I."/>
            <person name="Giovannoni J.J."/>
            <person name="Rose J.K."/>
            <person name="Sorensen I."/>
            <person name="Lee S.J."/>
            <person name="Kim R.W."/>
            <person name="Choi I.Y."/>
            <person name="Choi B.S."/>
            <person name="Lim J.S."/>
            <person name="Lee Y.H."/>
            <person name="Choi D."/>
        </authorList>
    </citation>
    <scope>NUCLEOTIDE SEQUENCE [LARGE SCALE GENOMIC DNA]</scope>
    <source>
        <strain evidence="6">cv. CM334</strain>
    </source>
</reference>
<evidence type="ECO:0000313" key="5">
    <source>
        <dbReference type="EMBL" id="PHT69818.1"/>
    </source>
</evidence>
<evidence type="ECO:0000313" key="6">
    <source>
        <dbReference type="Proteomes" id="UP000222542"/>
    </source>
</evidence>
<dbReference type="AlphaFoldDB" id="A0A2G2YJA1"/>
<reference evidence="5 6" key="2">
    <citation type="journal article" date="2017" name="Genome Biol.">
        <title>New reference genome sequences of hot pepper reveal the massive evolution of plant disease-resistance genes by retroduplication.</title>
        <authorList>
            <person name="Kim S."/>
            <person name="Park J."/>
            <person name="Yeom S.I."/>
            <person name="Kim Y.M."/>
            <person name="Seo E."/>
            <person name="Kim K.T."/>
            <person name="Kim M.S."/>
            <person name="Lee J.M."/>
            <person name="Cheong K."/>
            <person name="Shin H.S."/>
            <person name="Kim S.B."/>
            <person name="Han K."/>
            <person name="Lee J."/>
            <person name="Park M."/>
            <person name="Lee H.A."/>
            <person name="Lee H.Y."/>
            <person name="Lee Y."/>
            <person name="Oh S."/>
            <person name="Lee J.H."/>
            <person name="Choi E."/>
            <person name="Choi E."/>
            <person name="Lee S.E."/>
            <person name="Jeon J."/>
            <person name="Kim H."/>
            <person name="Choi G."/>
            <person name="Song H."/>
            <person name="Lee J."/>
            <person name="Lee S.C."/>
            <person name="Kwon J.K."/>
            <person name="Lee H.Y."/>
            <person name="Koo N."/>
            <person name="Hong Y."/>
            <person name="Kim R.W."/>
            <person name="Kang W.H."/>
            <person name="Huh J.H."/>
            <person name="Kang B.C."/>
            <person name="Yang T.J."/>
            <person name="Lee Y.H."/>
            <person name="Bennetzen J.L."/>
            <person name="Choi D."/>
        </authorList>
    </citation>
    <scope>NUCLEOTIDE SEQUENCE [LARGE SCALE GENOMIC DNA]</scope>
    <source>
        <strain evidence="6">cv. CM334</strain>
    </source>
</reference>
<keyword evidence="2" id="KW-0645">Protease</keyword>